<sequence length="219" mass="24048">MNRATDSHLYTLGRIAETKRIFTAIQSATGRKDNLCLVISSGARGEGKTTLATGLAMAATDSKSRRTLLVDYNWYAPAIHDFFNVDLIESPARFYKANSLDELVVQTASGVDILPAAHITDDFSGTLSTSEGYDHRLIQDAKHRYDTIIIDTSATFPENQRMRDPILLSGIADGVVIVFMTNLTPRSTLKRTTTAMRTNGAKILGVVANQWKNPLVQPC</sequence>
<reference evidence="1 2" key="1">
    <citation type="submission" date="2021-02" db="EMBL/GenBank/DDBJ databases">
        <title>Complete genome of Desulfoluna sp. strain ASN36.</title>
        <authorList>
            <person name="Takahashi A."/>
            <person name="Kojima H."/>
            <person name="Fukui M."/>
        </authorList>
    </citation>
    <scope>NUCLEOTIDE SEQUENCE [LARGE SCALE GENOMIC DNA]</scope>
    <source>
        <strain evidence="1 2">ASN36</strain>
    </source>
</reference>
<organism evidence="1 2">
    <name type="scientific">Desulfoluna limicola</name>
    <dbReference type="NCBI Taxonomy" id="2810562"/>
    <lineage>
        <taxon>Bacteria</taxon>
        <taxon>Pseudomonadati</taxon>
        <taxon>Thermodesulfobacteriota</taxon>
        <taxon>Desulfobacteria</taxon>
        <taxon>Desulfobacterales</taxon>
        <taxon>Desulfolunaceae</taxon>
        <taxon>Desulfoluna</taxon>
    </lineage>
</organism>
<gene>
    <name evidence="1" type="ORF">DSLASN_25000</name>
</gene>
<accession>A0ABN6F507</accession>
<dbReference type="RefSeq" id="WP_236888299.1">
    <property type="nucleotide sequence ID" value="NZ_AP024488.1"/>
</dbReference>
<dbReference type="Gene3D" id="3.40.50.300">
    <property type="entry name" value="P-loop containing nucleotide triphosphate hydrolases"/>
    <property type="match status" value="1"/>
</dbReference>
<protein>
    <submittedName>
        <fullName evidence="1">Capsular polysaccharide biosynthesis protein</fullName>
    </submittedName>
</protein>
<dbReference type="InterPro" id="IPR027417">
    <property type="entry name" value="P-loop_NTPase"/>
</dbReference>
<dbReference type="InterPro" id="IPR050445">
    <property type="entry name" value="Bact_polysacc_biosynth/exp"/>
</dbReference>
<dbReference type="Proteomes" id="UP001320148">
    <property type="component" value="Chromosome"/>
</dbReference>
<dbReference type="SUPFAM" id="SSF52540">
    <property type="entry name" value="P-loop containing nucleoside triphosphate hydrolases"/>
    <property type="match status" value="1"/>
</dbReference>
<dbReference type="PANTHER" id="PTHR32309">
    <property type="entry name" value="TYROSINE-PROTEIN KINASE"/>
    <property type="match status" value="1"/>
</dbReference>
<evidence type="ECO:0000313" key="1">
    <source>
        <dbReference type="EMBL" id="BCS96868.1"/>
    </source>
</evidence>
<dbReference type="EMBL" id="AP024488">
    <property type="protein sequence ID" value="BCS96868.1"/>
    <property type="molecule type" value="Genomic_DNA"/>
</dbReference>
<evidence type="ECO:0000313" key="2">
    <source>
        <dbReference type="Proteomes" id="UP001320148"/>
    </source>
</evidence>
<name>A0ABN6F507_9BACT</name>
<dbReference type="PANTHER" id="PTHR32309:SF13">
    <property type="entry name" value="FERRIC ENTEROBACTIN TRANSPORT PROTEIN FEPE"/>
    <property type="match status" value="1"/>
</dbReference>
<keyword evidence="2" id="KW-1185">Reference proteome</keyword>
<proteinExistence type="predicted"/>